<dbReference type="VEuPathDB" id="FungiDB:SCHCODRAFT_01151835"/>
<dbReference type="HOGENOM" id="CLU_1384874_0_0_1"/>
<keyword evidence="2" id="KW-1185">Reference proteome</keyword>
<dbReference type="EMBL" id="GL377306">
    <property type="protein sequence ID" value="EFI97505.1"/>
    <property type="molecule type" value="Genomic_DNA"/>
</dbReference>
<evidence type="ECO:0000313" key="1">
    <source>
        <dbReference type="EMBL" id="EFI97505.1"/>
    </source>
</evidence>
<reference evidence="1 2" key="1">
    <citation type="journal article" date="2010" name="Nat. Biotechnol.">
        <title>Genome sequence of the model mushroom Schizophyllum commune.</title>
        <authorList>
            <person name="Ohm R.A."/>
            <person name="de Jong J.F."/>
            <person name="Lugones L.G."/>
            <person name="Aerts A."/>
            <person name="Kothe E."/>
            <person name="Stajich J.E."/>
            <person name="de Vries R.P."/>
            <person name="Record E."/>
            <person name="Levasseur A."/>
            <person name="Baker S.E."/>
            <person name="Bartholomew K.A."/>
            <person name="Coutinho P.M."/>
            <person name="Erdmann S."/>
            <person name="Fowler T.J."/>
            <person name="Gathman A.C."/>
            <person name="Lombard V."/>
            <person name="Henrissat B."/>
            <person name="Knabe N."/>
            <person name="Kuees U."/>
            <person name="Lilly W.W."/>
            <person name="Lindquist E."/>
            <person name="Lucas S."/>
            <person name="Magnuson J.K."/>
            <person name="Piumi F."/>
            <person name="Raudaskoski M."/>
            <person name="Salamov A."/>
            <person name="Schmutz J."/>
            <person name="Schwarze F.W.M.R."/>
            <person name="vanKuyk P.A."/>
            <person name="Horton J.S."/>
            <person name="Grigoriev I.V."/>
            <person name="Woesten H.A.B."/>
        </authorList>
    </citation>
    <scope>NUCLEOTIDE SEQUENCE [LARGE SCALE GENOMIC DNA]</scope>
    <source>
        <strain evidence="2">H4-8 / FGSC 9210</strain>
    </source>
</reference>
<evidence type="ECO:0000313" key="2">
    <source>
        <dbReference type="Proteomes" id="UP000007431"/>
    </source>
</evidence>
<protein>
    <submittedName>
        <fullName evidence="1">Expressed protein</fullName>
    </submittedName>
</protein>
<organism evidence="2">
    <name type="scientific">Schizophyllum commune (strain H4-8 / FGSC 9210)</name>
    <name type="common">Split gill fungus</name>
    <dbReference type="NCBI Taxonomy" id="578458"/>
    <lineage>
        <taxon>Eukaryota</taxon>
        <taxon>Fungi</taxon>
        <taxon>Dikarya</taxon>
        <taxon>Basidiomycota</taxon>
        <taxon>Agaricomycotina</taxon>
        <taxon>Agaricomycetes</taxon>
        <taxon>Agaricomycetidae</taxon>
        <taxon>Agaricales</taxon>
        <taxon>Schizophyllaceae</taxon>
        <taxon>Schizophyllum</taxon>
    </lineage>
</organism>
<proteinExistence type="predicted"/>
<name>D8Q613_SCHCM</name>
<gene>
    <name evidence="1" type="ORF">SCHCODRAFT_85282</name>
</gene>
<dbReference type="Proteomes" id="UP000007431">
    <property type="component" value="Unassembled WGS sequence"/>
</dbReference>
<dbReference type="AlphaFoldDB" id="D8Q613"/>
<dbReference type="InterPro" id="IPR032675">
    <property type="entry name" value="LRR_dom_sf"/>
</dbReference>
<dbReference type="Gene3D" id="3.80.10.10">
    <property type="entry name" value="Ribonuclease Inhibitor"/>
    <property type="match status" value="1"/>
</dbReference>
<dbReference type="InParanoid" id="D8Q613"/>
<accession>D8Q613</accession>
<sequence>MRSIHDQYTPYRSLRSLSLDGSHQPMNINFSDIEMFSVFPHINHFALDFEFEEVSITDSNCEAFASWWPDLRHFSIGGSASPAVRTAPPALTLRALLAFVQRCPQFACLALPMDATVVPIVQTDAKGRAPRYWGLEELTLKDSDIGSGDELGAWMAESFPGLRDLYYSLPNEEHGDVDRRIEEWNRVKMLTTGRTEF</sequence>